<dbReference type="Proteomes" id="UP000600101">
    <property type="component" value="Unassembled WGS sequence"/>
</dbReference>
<reference evidence="3" key="1">
    <citation type="submission" date="2020-08" db="EMBL/GenBank/DDBJ databases">
        <authorList>
            <person name="Hu Y."/>
            <person name="Nguyen S.V."/>
            <person name="Li F."/>
            <person name="Fanning S."/>
        </authorList>
    </citation>
    <scope>NUCLEOTIDE SEQUENCE</scope>
    <source>
        <strain evidence="3">SYSU D8009</strain>
    </source>
</reference>
<feature type="domain" description="HTH cro/C1-type" evidence="2">
    <location>
        <begin position="37"/>
        <end position="91"/>
    </location>
</feature>
<dbReference type="EMBL" id="JACOMF010000007">
    <property type="protein sequence ID" value="MBC4015435.1"/>
    <property type="molecule type" value="Genomic_DNA"/>
</dbReference>
<organism evidence="3 4">
    <name type="scientific">Siccirubricoccus deserti</name>
    <dbReference type="NCBI Taxonomy" id="2013562"/>
    <lineage>
        <taxon>Bacteria</taxon>
        <taxon>Pseudomonadati</taxon>
        <taxon>Pseudomonadota</taxon>
        <taxon>Alphaproteobacteria</taxon>
        <taxon>Acetobacterales</taxon>
        <taxon>Roseomonadaceae</taxon>
        <taxon>Siccirubricoccus</taxon>
    </lineage>
</organism>
<protein>
    <submittedName>
        <fullName evidence="3">Helix-turn-helix transcriptional regulator</fullName>
    </submittedName>
</protein>
<dbReference type="CDD" id="cd00093">
    <property type="entry name" value="HTH_XRE"/>
    <property type="match status" value="1"/>
</dbReference>
<evidence type="ECO:0000313" key="4">
    <source>
        <dbReference type="Proteomes" id="UP000600101"/>
    </source>
</evidence>
<dbReference type="Gene3D" id="1.10.260.40">
    <property type="entry name" value="lambda repressor-like DNA-binding domains"/>
    <property type="match status" value="1"/>
</dbReference>
<evidence type="ECO:0000259" key="2">
    <source>
        <dbReference type="PROSITE" id="PS50943"/>
    </source>
</evidence>
<dbReference type="Pfam" id="PF01381">
    <property type="entry name" value="HTH_3"/>
    <property type="match status" value="1"/>
</dbReference>
<feature type="region of interest" description="Disordered" evidence="1">
    <location>
        <begin position="1"/>
        <end position="33"/>
    </location>
</feature>
<evidence type="ECO:0000256" key="1">
    <source>
        <dbReference type="SAM" id="MobiDB-lite"/>
    </source>
</evidence>
<dbReference type="AlphaFoldDB" id="A0A9X0QXH0"/>
<dbReference type="GO" id="GO:0003677">
    <property type="term" value="F:DNA binding"/>
    <property type="evidence" value="ECO:0007669"/>
    <property type="project" value="InterPro"/>
</dbReference>
<accession>A0A9X0QXH0</accession>
<comment type="caution">
    <text evidence="3">The sequence shown here is derived from an EMBL/GenBank/DDBJ whole genome shotgun (WGS) entry which is preliminary data.</text>
</comment>
<dbReference type="InterPro" id="IPR001387">
    <property type="entry name" value="Cro/C1-type_HTH"/>
</dbReference>
<dbReference type="PROSITE" id="PS50943">
    <property type="entry name" value="HTH_CROC1"/>
    <property type="match status" value="1"/>
</dbReference>
<gene>
    <name evidence="3" type="ORF">H7965_08845</name>
</gene>
<dbReference type="SUPFAM" id="SSF47413">
    <property type="entry name" value="lambda repressor-like DNA-binding domains"/>
    <property type="match status" value="1"/>
</dbReference>
<name>A0A9X0QXH0_9PROT</name>
<evidence type="ECO:0000313" key="3">
    <source>
        <dbReference type="EMBL" id="MBC4015435.1"/>
    </source>
</evidence>
<proteinExistence type="predicted"/>
<dbReference type="RefSeq" id="WP_186770201.1">
    <property type="nucleotide sequence ID" value="NZ_JACOMF010000007.1"/>
</dbReference>
<sequence length="170" mass="18459">MATTQTGESRRDEAGTKGPVKPGQRANAADRHVGARIRERRVMMGLSQQQLARMIGVTYQQAHKYERGLNRISAGRLFEIAQVLGVAVSWFFDGLSAETEPHEVSPRQRMCLELARNFALIDNEKHQEALSQMARALAAQSQAAHGAVAPDALGPLGTSHAVPTEAGEPH</sequence>
<feature type="region of interest" description="Disordered" evidence="1">
    <location>
        <begin position="149"/>
        <end position="170"/>
    </location>
</feature>
<keyword evidence="4" id="KW-1185">Reference proteome</keyword>
<dbReference type="InterPro" id="IPR010982">
    <property type="entry name" value="Lambda_DNA-bd_dom_sf"/>
</dbReference>
<dbReference type="SMART" id="SM00530">
    <property type="entry name" value="HTH_XRE"/>
    <property type="match status" value="1"/>
</dbReference>